<feature type="compositionally biased region" description="Basic and acidic residues" evidence="1">
    <location>
        <begin position="243"/>
        <end position="253"/>
    </location>
</feature>
<accession>A0AAV2HEI3</accession>
<proteinExistence type="predicted"/>
<dbReference type="EMBL" id="CAXITT010000077">
    <property type="protein sequence ID" value="CAL1530859.1"/>
    <property type="molecule type" value="Genomic_DNA"/>
</dbReference>
<protein>
    <submittedName>
        <fullName evidence="2">Uncharacterized protein</fullName>
    </submittedName>
</protein>
<name>A0AAV2HEI3_LYMST</name>
<dbReference type="AlphaFoldDB" id="A0AAV2HEI3"/>
<organism evidence="2 3">
    <name type="scientific">Lymnaea stagnalis</name>
    <name type="common">Great pond snail</name>
    <name type="synonym">Helix stagnalis</name>
    <dbReference type="NCBI Taxonomy" id="6523"/>
    <lineage>
        <taxon>Eukaryota</taxon>
        <taxon>Metazoa</taxon>
        <taxon>Spiralia</taxon>
        <taxon>Lophotrochozoa</taxon>
        <taxon>Mollusca</taxon>
        <taxon>Gastropoda</taxon>
        <taxon>Heterobranchia</taxon>
        <taxon>Euthyneura</taxon>
        <taxon>Panpulmonata</taxon>
        <taxon>Hygrophila</taxon>
        <taxon>Lymnaeoidea</taxon>
        <taxon>Lymnaeidae</taxon>
        <taxon>Lymnaea</taxon>
    </lineage>
</organism>
<evidence type="ECO:0000256" key="1">
    <source>
        <dbReference type="SAM" id="MobiDB-lite"/>
    </source>
</evidence>
<feature type="region of interest" description="Disordered" evidence="1">
    <location>
        <begin position="243"/>
        <end position="286"/>
    </location>
</feature>
<sequence>MATGHILPGYGQTVTNLRRARSAGRYPLDTFALLEFQKSSRLSQHEFDQIRANARQLWSNRTPKPTTYDTYFSGGEILEITQAQVRPTSGHRRNNPHPPQIFLTNRLHYIGNADKTQEDKEEDNPATKEEKLLNQRKYVGHYDSAFLNQYKDTNGFKNILPPRQAQAAEAWVKLADDIDKERVFDIVRDHEDWKSFQEEKLVRRPKTAYPSLQRWMKFSGAEENEATSQTMMKSNPLIKYEDSSYYDQKRRDSTSAGQTYQYPRIRRGDYSIHPGWPSSLPHHRVP</sequence>
<dbReference type="Proteomes" id="UP001497497">
    <property type="component" value="Unassembled WGS sequence"/>
</dbReference>
<gene>
    <name evidence="2" type="ORF">GSLYS_00004984001</name>
</gene>
<comment type="caution">
    <text evidence="2">The sequence shown here is derived from an EMBL/GenBank/DDBJ whole genome shotgun (WGS) entry which is preliminary data.</text>
</comment>
<evidence type="ECO:0000313" key="3">
    <source>
        <dbReference type="Proteomes" id="UP001497497"/>
    </source>
</evidence>
<reference evidence="2 3" key="1">
    <citation type="submission" date="2024-04" db="EMBL/GenBank/DDBJ databases">
        <authorList>
            <consortium name="Genoscope - CEA"/>
            <person name="William W."/>
        </authorList>
    </citation>
    <scope>NUCLEOTIDE SEQUENCE [LARGE SCALE GENOMIC DNA]</scope>
</reference>
<keyword evidence="3" id="KW-1185">Reference proteome</keyword>
<evidence type="ECO:0000313" key="2">
    <source>
        <dbReference type="EMBL" id="CAL1530859.1"/>
    </source>
</evidence>